<evidence type="ECO:0008006" key="4">
    <source>
        <dbReference type="Google" id="ProtNLM"/>
    </source>
</evidence>
<keyword evidence="3" id="KW-1185">Reference proteome</keyword>
<comment type="caution">
    <text evidence="2">The sequence shown here is derived from an EMBL/GenBank/DDBJ whole genome shotgun (WGS) entry which is preliminary data.</text>
</comment>
<evidence type="ECO:0000313" key="2">
    <source>
        <dbReference type="EMBL" id="KAK4811157.1"/>
    </source>
</evidence>
<accession>A0AAN7RNS3</accession>
<reference evidence="2 3" key="1">
    <citation type="journal article" date="2023" name="J. Hered.">
        <title>Chromosome-level genome of the wood stork (Mycteria americana) provides insight into avian chromosome evolution.</title>
        <authorList>
            <person name="Flamio R. Jr."/>
            <person name="Ramstad K.M."/>
        </authorList>
    </citation>
    <scope>NUCLEOTIDE SEQUENCE [LARGE SCALE GENOMIC DNA]</scope>
    <source>
        <strain evidence="2">JAX WOST 10</strain>
    </source>
</reference>
<feature type="region of interest" description="Disordered" evidence="1">
    <location>
        <begin position="75"/>
        <end position="145"/>
    </location>
</feature>
<dbReference type="Proteomes" id="UP001333110">
    <property type="component" value="Unassembled WGS sequence"/>
</dbReference>
<sequence length="231" mass="26425">MRGAECTLNKFADNTKLRGVVDTPEGCAAIQRDLDRLEKWADRILIQFSKRRCKVLHLRRNNPMHQYMRGCLAGKQLDRKGPRGPVKKKQWKQKSTWLVREEAAPPKREQEGESEEAACSAAEQPQEQEREETEIINESETTQSLSLSELQDMRKDYSHHPGEQAITLLLQCWDTGTNSQELEVLFNIFIDDLDEGIECTLSKFAGDTKLGGSLNLLEGRKALQRDLDRLD</sequence>
<evidence type="ECO:0000256" key="1">
    <source>
        <dbReference type="SAM" id="MobiDB-lite"/>
    </source>
</evidence>
<proteinExistence type="predicted"/>
<dbReference type="AlphaFoldDB" id="A0AAN7RNS3"/>
<protein>
    <recommendedName>
        <fullName evidence="4">Rna-directed dna polymerase from mobile element jockey-like</fullName>
    </recommendedName>
</protein>
<dbReference type="PANTHER" id="PTHR33332">
    <property type="entry name" value="REVERSE TRANSCRIPTASE DOMAIN-CONTAINING PROTEIN"/>
    <property type="match status" value="1"/>
</dbReference>
<evidence type="ECO:0000313" key="3">
    <source>
        <dbReference type="Proteomes" id="UP001333110"/>
    </source>
</evidence>
<organism evidence="2 3">
    <name type="scientific">Mycteria americana</name>
    <name type="common">Wood stork</name>
    <dbReference type="NCBI Taxonomy" id="33587"/>
    <lineage>
        <taxon>Eukaryota</taxon>
        <taxon>Metazoa</taxon>
        <taxon>Chordata</taxon>
        <taxon>Craniata</taxon>
        <taxon>Vertebrata</taxon>
        <taxon>Euteleostomi</taxon>
        <taxon>Archelosauria</taxon>
        <taxon>Archosauria</taxon>
        <taxon>Dinosauria</taxon>
        <taxon>Saurischia</taxon>
        <taxon>Theropoda</taxon>
        <taxon>Coelurosauria</taxon>
        <taxon>Aves</taxon>
        <taxon>Neognathae</taxon>
        <taxon>Neoaves</taxon>
        <taxon>Aequornithes</taxon>
        <taxon>Ciconiiformes</taxon>
        <taxon>Ciconiidae</taxon>
        <taxon>Mycteria</taxon>
    </lineage>
</organism>
<feature type="compositionally biased region" description="Basic and acidic residues" evidence="1">
    <location>
        <begin position="99"/>
        <end position="111"/>
    </location>
</feature>
<name>A0AAN7RNS3_MYCAM</name>
<dbReference type="EMBL" id="JAUNZN010000018">
    <property type="protein sequence ID" value="KAK4811157.1"/>
    <property type="molecule type" value="Genomic_DNA"/>
</dbReference>
<gene>
    <name evidence="2" type="ORF">QYF61_019788</name>
</gene>